<protein>
    <submittedName>
        <fullName evidence="2">Tetrathionate reductase subunit C</fullName>
        <ecNumber evidence="2">1.8.99.-</ecNumber>
    </submittedName>
</protein>
<evidence type="ECO:0000256" key="1">
    <source>
        <dbReference type="SAM" id="Phobius"/>
    </source>
</evidence>
<comment type="caution">
    <text evidence="2">The sequence shown here is derived from an EMBL/GenBank/DDBJ whole genome shotgun (WGS) entry which is preliminary data.</text>
</comment>
<keyword evidence="3" id="KW-1185">Reference proteome</keyword>
<name>A0ABM8QPU8_9BACT</name>
<feature type="transmembrane region" description="Helical" evidence="1">
    <location>
        <begin position="12"/>
        <end position="30"/>
    </location>
</feature>
<organism evidence="2 3">
    <name type="scientific">Nitrospira defluvii</name>
    <dbReference type="NCBI Taxonomy" id="330214"/>
    <lineage>
        <taxon>Bacteria</taxon>
        <taxon>Pseudomonadati</taxon>
        <taxon>Nitrospirota</taxon>
        <taxon>Nitrospiria</taxon>
        <taxon>Nitrospirales</taxon>
        <taxon>Nitrospiraceae</taxon>
        <taxon>Nitrospira</taxon>
    </lineage>
</organism>
<feature type="transmembrane region" description="Helical" evidence="1">
    <location>
        <begin position="102"/>
        <end position="119"/>
    </location>
</feature>
<sequence>MVRQTTQRGIDLKLFGALFLLVGLIDLLIIEFFPAYALKLFGVMIVGPLAYLVKLHSPAVHFLIGYGFVFLRPWSWGLAMAYGGFGITSELMNQFQFGYHHLRTGFMAATALFLCYVAWRRVLFADPLPPTTRLTSSSPEVPS</sequence>
<gene>
    <name evidence="2" type="ORF">NSPZN2_11111</name>
</gene>
<dbReference type="GO" id="GO:0016491">
    <property type="term" value="F:oxidoreductase activity"/>
    <property type="evidence" value="ECO:0007669"/>
    <property type="project" value="UniProtKB-KW"/>
</dbReference>
<evidence type="ECO:0000313" key="2">
    <source>
        <dbReference type="EMBL" id="CAE6708787.1"/>
    </source>
</evidence>
<dbReference type="RefSeq" id="WP_213040898.1">
    <property type="nucleotide sequence ID" value="NZ_CAJNBJ010000001.1"/>
</dbReference>
<evidence type="ECO:0000313" key="3">
    <source>
        <dbReference type="Proteomes" id="UP000675880"/>
    </source>
</evidence>
<dbReference type="EC" id="1.8.99.-" evidence="2"/>
<proteinExistence type="predicted"/>
<dbReference type="EMBL" id="CAJNBJ010000001">
    <property type="protein sequence ID" value="CAE6708787.1"/>
    <property type="molecule type" value="Genomic_DNA"/>
</dbReference>
<keyword evidence="1" id="KW-0812">Transmembrane</keyword>
<feature type="transmembrane region" description="Helical" evidence="1">
    <location>
        <begin position="36"/>
        <end position="53"/>
    </location>
</feature>
<reference evidence="2 3" key="1">
    <citation type="submission" date="2021-02" db="EMBL/GenBank/DDBJ databases">
        <authorList>
            <person name="Han P."/>
        </authorList>
    </citation>
    <scope>NUCLEOTIDE SEQUENCE [LARGE SCALE GENOMIC DNA]</scope>
    <source>
        <strain evidence="2">Candidatus Nitrospira sp. ZN2</strain>
    </source>
</reference>
<keyword evidence="1" id="KW-0472">Membrane</keyword>
<keyword evidence="1" id="KW-1133">Transmembrane helix</keyword>
<keyword evidence="2" id="KW-0560">Oxidoreductase</keyword>
<dbReference type="Proteomes" id="UP000675880">
    <property type="component" value="Unassembled WGS sequence"/>
</dbReference>
<feature type="transmembrane region" description="Helical" evidence="1">
    <location>
        <begin position="60"/>
        <end position="82"/>
    </location>
</feature>
<accession>A0ABM8QPU8</accession>